<feature type="chain" id="PRO_5014090443" description="C-type lectin domain-containing protein" evidence="2">
    <location>
        <begin position="17"/>
        <end position="278"/>
    </location>
</feature>
<reference evidence="3" key="2">
    <citation type="journal article" date="2008" name="Genome Biol.">
        <title>Improved genome assembly and evidence-based global gene model set for the chordate Ciona intestinalis: new insight into intron and operon populations.</title>
        <authorList>
            <person name="Satou Y."/>
            <person name="Mineta K."/>
            <person name="Ogasawara M."/>
            <person name="Sasakura Y."/>
            <person name="Shoguchi E."/>
            <person name="Ueno K."/>
            <person name="Yamada L."/>
            <person name="Matsumoto J."/>
            <person name="Wasserscheid J."/>
            <person name="Dewar K."/>
            <person name="Wiley G.B."/>
            <person name="Macmil S.L."/>
            <person name="Roe B.A."/>
            <person name="Zeller R.W."/>
            <person name="Hastings K.E."/>
            <person name="Lemaire P."/>
            <person name="Lindquist E."/>
            <person name="Endo T."/>
            <person name="Hotta K."/>
            <person name="Inaba K."/>
        </authorList>
    </citation>
    <scope>NUCLEOTIDE SEQUENCE [LARGE SCALE GENOMIC DNA]</scope>
    <source>
        <strain evidence="3">wild type</strain>
    </source>
</reference>
<dbReference type="EMBL" id="EAAA01002377">
    <property type="status" value="NOT_ANNOTATED_CDS"/>
    <property type="molecule type" value="Genomic_DNA"/>
</dbReference>
<keyword evidence="2" id="KW-0732">Signal</keyword>
<dbReference type="GeneTree" id="ENSGT00530000064742"/>
<evidence type="ECO:0000256" key="1">
    <source>
        <dbReference type="SAM" id="MobiDB-lite"/>
    </source>
</evidence>
<name>F6YSZ2_CIOIN</name>
<dbReference type="HOGENOM" id="CLU_087313_0_0_1"/>
<dbReference type="AlphaFoldDB" id="F6YSZ2"/>
<dbReference type="CDD" id="cd00037">
    <property type="entry name" value="CLECT"/>
    <property type="match status" value="1"/>
</dbReference>
<reference evidence="3" key="3">
    <citation type="submission" date="2025-08" db="UniProtKB">
        <authorList>
            <consortium name="Ensembl"/>
        </authorList>
    </citation>
    <scope>IDENTIFICATION</scope>
</reference>
<dbReference type="InParanoid" id="F6YSZ2"/>
<dbReference type="SUPFAM" id="SSF56436">
    <property type="entry name" value="C-type lectin-like"/>
    <property type="match status" value="1"/>
</dbReference>
<evidence type="ECO:0008006" key="5">
    <source>
        <dbReference type="Google" id="ProtNLM"/>
    </source>
</evidence>
<protein>
    <recommendedName>
        <fullName evidence="5">C-type lectin domain-containing protein</fullName>
    </recommendedName>
</protein>
<dbReference type="Ensembl" id="ENSCINT00000007333.3">
    <property type="protein sequence ID" value="ENSCINP00000007333.3"/>
    <property type="gene ID" value="ENSCING00000003559.3"/>
</dbReference>
<dbReference type="Gene3D" id="3.10.100.10">
    <property type="entry name" value="Mannose-Binding Protein A, subunit A"/>
    <property type="match status" value="1"/>
</dbReference>
<proteinExistence type="predicted"/>
<feature type="region of interest" description="Disordered" evidence="1">
    <location>
        <begin position="39"/>
        <end position="83"/>
    </location>
</feature>
<reference evidence="3" key="4">
    <citation type="submission" date="2025-09" db="UniProtKB">
        <authorList>
            <consortium name="Ensembl"/>
        </authorList>
    </citation>
    <scope>IDENTIFICATION</scope>
</reference>
<organism evidence="3 4">
    <name type="scientific">Ciona intestinalis</name>
    <name type="common">Transparent sea squirt</name>
    <name type="synonym">Ascidia intestinalis</name>
    <dbReference type="NCBI Taxonomy" id="7719"/>
    <lineage>
        <taxon>Eukaryota</taxon>
        <taxon>Metazoa</taxon>
        <taxon>Chordata</taxon>
        <taxon>Tunicata</taxon>
        <taxon>Ascidiacea</taxon>
        <taxon>Phlebobranchia</taxon>
        <taxon>Cionidae</taxon>
        <taxon>Ciona</taxon>
    </lineage>
</organism>
<sequence length="278" mass="30658">MRVVAMLLILSAVTFTAESTVRNQYMVCRSVEGIYDPNQEIQQSNATSVRGPMGKPGKRGPRGLQGPKGSQGPTGLQGLPGSSAAMNWTEIDRRIQVAMQNYMREMQQHFTIVRMPSTASTLPTTSTTVSTVTATMDVSDCDGVAYHGRCIWLPFLSSGNGRKERAESVCNQGQGTLVDIESEEMFNVVYNYVKTSYNSGLQNSVIVWLASTLENDGVRQSRGNGATYTKWYSNRRVSWRPQINCLVFSVNTKPTKQAYGMIAVPPYFPRGVPLCISE</sequence>
<accession>F6YSZ2</accession>
<keyword evidence="4" id="KW-1185">Reference proteome</keyword>
<dbReference type="Gene3D" id="1.20.5.320">
    <property type="entry name" value="6-Phosphogluconate Dehydrogenase, domain 3"/>
    <property type="match status" value="1"/>
</dbReference>
<dbReference type="InterPro" id="IPR016186">
    <property type="entry name" value="C-type_lectin-like/link_sf"/>
</dbReference>
<dbReference type="InterPro" id="IPR016187">
    <property type="entry name" value="CTDL_fold"/>
</dbReference>
<dbReference type="OMA" id="HAHLMIE"/>
<reference evidence="4" key="1">
    <citation type="journal article" date="2002" name="Science">
        <title>The draft genome of Ciona intestinalis: insights into chordate and vertebrate origins.</title>
        <authorList>
            <person name="Dehal P."/>
            <person name="Satou Y."/>
            <person name="Campbell R.K."/>
            <person name="Chapman J."/>
            <person name="Degnan B."/>
            <person name="De Tomaso A."/>
            <person name="Davidson B."/>
            <person name="Di Gregorio A."/>
            <person name="Gelpke M."/>
            <person name="Goodstein D.M."/>
            <person name="Harafuji N."/>
            <person name="Hastings K.E."/>
            <person name="Ho I."/>
            <person name="Hotta K."/>
            <person name="Huang W."/>
            <person name="Kawashima T."/>
            <person name="Lemaire P."/>
            <person name="Martinez D."/>
            <person name="Meinertzhagen I.A."/>
            <person name="Necula S."/>
            <person name="Nonaka M."/>
            <person name="Putnam N."/>
            <person name="Rash S."/>
            <person name="Saiga H."/>
            <person name="Satake M."/>
            <person name="Terry A."/>
            <person name="Yamada L."/>
            <person name="Wang H.G."/>
            <person name="Awazu S."/>
            <person name="Azumi K."/>
            <person name="Boore J."/>
            <person name="Branno M."/>
            <person name="Chin-Bow S."/>
            <person name="DeSantis R."/>
            <person name="Doyle S."/>
            <person name="Francino P."/>
            <person name="Keys D.N."/>
            <person name="Haga S."/>
            <person name="Hayashi H."/>
            <person name="Hino K."/>
            <person name="Imai K.S."/>
            <person name="Inaba K."/>
            <person name="Kano S."/>
            <person name="Kobayashi K."/>
            <person name="Kobayashi M."/>
            <person name="Lee B.I."/>
            <person name="Makabe K.W."/>
            <person name="Manohar C."/>
            <person name="Matassi G."/>
            <person name="Medina M."/>
            <person name="Mochizuki Y."/>
            <person name="Mount S."/>
            <person name="Morishita T."/>
            <person name="Miura S."/>
            <person name="Nakayama A."/>
            <person name="Nishizaka S."/>
            <person name="Nomoto H."/>
            <person name="Ohta F."/>
            <person name="Oishi K."/>
            <person name="Rigoutsos I."/>
            <person name="Sano M."/>
            <person name="Sasaki A."/>
            <person name="Sasakura Y."/>
            <person name="Shoguchi E."/>
            <person name="Shin-i T."/>
            <person name="Spagnuolo A."/>
            <person name="Stainier D."/>
            <person name="Suzuki M.M."/>
            <person name="Tassy O."/>
            <person name="Takatori N."/>
            <person name="Tokuoka M."/>
            <person name="Yagi K."/>
            <person name="Yoshizaki F."/>
            <person name="Wada S."/>
            <person name="Zhang C."/>
            <person name="Hyatt P.D."/>
            <person name="Larimer F."/>
            <person name="Detter C."/>
            <person name="Doggett N."/>
            <person name="Glavina T."/>
            <person name="Hawkins T."/>
            <person name="Richardson P."/>
            <person name="Lucas S."/>
            <person name="Kohara Y."/>
            <person name="Levine M."/>
            <person name="Satoh N."/>
            <person name="Rokhsar D.S."/>
        </authorList>
    </citation>
    <scope>NUCLEOTIDE SEQUENCE [LARGE SCALE GENOMIC DNA]</scope>
</reference>
<evidence type="ECO:0000313" key="4">
    <source>
        <dbReference type="Proteomes" id="UP000008144"/>
    </source>
</evidence>
<accession>A0A1W2W9S0</accession>
<feature type="signal peptide" evidence="2">
    <location>
        <begin position="1"/>
        <end position="16"/>
    </location>
</feature>
<dbReference type="Proteomes" id="UP000008144">
    <property type="component" value="Chromosome 7"/>
</dbReference>
<feature type="compositionally biased region" description="Polar residues" evidence="1">
    <location>
        <begin position="39"/>
        <end position="48"/>
    </location>
</feature>
<evidence type="ECO:0000313" key="3">
    <source>
        <dbReference type="Ensembl" id="ENSCINP00000007333.3"/>
    </source>
</evidence>
<evidence type="ECO:0000256" key="2">
    <source>
        <dbReference type="SAM" id="SignalP"/>
    </source>
</evidence>